<organism evidence="2 3">
    <name type="scientific">Ramlibacter montanisoli</name>
    <dbReference type="NCBI Taxonomy" id="2732512"/>
    <lineage>
        <taxon>Bacteria</taxon>
        <taxon>Pseudomonadati</taxon>
        <taxon>Pseudomonadota</taxon>
        <taxon>Betaproteobacteria</taxon>
        <taxon>Burkholderiales</taxon>
        <taxon>Comamonadaceae</taxon>
        <taxon>Ramlibacter</taxon>
    </lineage>
</organism>
<keyword evidence="1" id="KW-0812">Transmembrane</keyword>
<keyword evidence="1" id="KW-1133">Transmembrane helix</keyword>
<dbReference type="EMBL" id="JABFCS010000001">
    <property type="protein sequence ID" value="NNU44884.1"/>
    <property type="molecule type" value="Genomic_DNA"/>
</dbReference>
<dbReference type="PANTHER" id="PTHR37309:SF1">
    <property type="entry name" value="SLR0284 PROTEIN"/>
    <property type="match status" value="1"/>
</dbReference>
<feature type="transmembrane region" description="Helical" evidence="1">
    <location>
        <begin position="33"/>
        <end position="51"/>
    </location>
</feature>
<dbReference type="Pfam" id="PF04020">
    <property type="entry name" value="Phage_holin_4_2"/>
    <property type="match status" value="1"/>
</dbReference>
<evidence type="ECO:0000313" key="2">
    <source>
        <dbReference type="EMBL" id="NNU44884.1"/>
    </source>
</evidence>
<comment type="caution">
    <text evidence="2">The sequence shown here is derived from an EMBL/GenBank/DDBJ whole genome shotgun (WGS) entry which is preliminary data.</text>
</comment>
<dbReference type="PANTHER" id="PTHR37309">
    <property type="entry name" value="SLR0284 PROTEIN"/>
    <property type="match status" value="1"/>
</dbReference>
<proteinExistence type="predicted"/>
<keyword evidence="1" id="KW-0472">Membrane</keyword>
<dbReference type="Proteomes" id="UP000552954">
    <property type="component" value="Unassembled WGS sequence"/>
</dbReference>
<protein>
    <submittedName>
        <fullName evidence="2">Phage holin family protein</fullName>
    </submittedName>
</protein>
<keyword evidence="3" id="KW-1185">Reference proteome</keyword>
<reference evidence="2 3" key="2">
    <citation type="submission" date="2020-06" db="EMBL/GenBank/DDBJ databases">
        <title>Ramlibacter rhizophilus sp. nov., isolated from rhizosphere soil of national flower Mugunghwa from South Korea.</title>
        <authorList>
            <person name="Zheng-Fei Y."/>
            <person name="Huan T."/>
        </authorList>
    </citation>
    <scope>NUCLEOTIDE SEQUENCE [LARGE SCALE GENOMIC DNA]</scope>
    <source>
        <strain evidence="2 3">B156</strain>
    </source>
</reference>
<feature type="transmembrane region" description="Helical" evidence="1">
    <location>
        <begin position="90"/>
        <end position="111"/>
    </location>
</feature>
<dbReference type="AlphaFoldDB" id="A0A849KEC0"/>
<dbReference type="RefSeq" id="WP_171562154.1">
    <property type="nucleotide sequence ID" value="NZ_JABFCS010000001.1"/>
</dbReference>
<gene>
    <name evidence="2" type="ORF">HK415_19545</name>
</gene>
<reference evidence="2 3" key="1">
    <citation type="submission" date="2020-05" db="EMBL/GenBank/DDBJ databases">
        <authorList>
            <person name="Khan S.A."/>
            <person name="Jeon C.O."/>
            <person name="Chun B.H."/>
        </authorList>
    </citation>
    <scope>NUCLEOTIDE SEQUENCE [LARGE SCALE GENOMIC DNA]</scope>
    <source>
        <strain evidence="2 3">B156</strain>
    </source>
</reference>
<dbReference type="InterPro" id="IPR007165">
    <property type="entry name" value="Phage_holin_4_2"/>
</dbReference>
<name>A0A849KEC0_9BURK</name>
<evidence type="ECO:0000313" key="3">
    <source>
        <dbReference type="Proteomes" id="UP000552954"/>
    </source>
</evidence>
<accession>A0A849KEC0</accession>
<feature type="transmembrane region" description="Helical" evidence="1">
    <location>
        <begin position="58"/>
        <end position="78"/>
    </location>
</feature>
<sequence>MLKLIAKWLLSASALLFVAYVYSGVQVPSFGAAMLAALVLGLLNTIVRPVLVVLTLPVTVLTLGLFLFVINAVMFWAAAALLDGFAVRNFLAALVGSLIYTALSVVIESALERLFAKK</sequence>
<evidence type="ECO:0000256" key="1">
    <source>
        <dbReference type="SAM" id="Phobius"/>
    </source>
</evidence>